<feature type="transmembrane region" description="Helical" evidence="7">
    <location>
        <begin position="105"/>
        <end position="125"/>
    </location>
</feature>
<gene>
    <name evidence="9" type="ORF">PCL1606_30170</name>
</gene>
<accession>A0A0D5XZE6</accession>
<dbReference type="PANTHER" id="PTHR43163">
    <property type="entry name" value="DIPEPTIDE TRANSPORT SYSTEM PERMEASE PROTEIN DPPB-RELATED"/>
    <property type="match status" value="1"/>
</dbReference>
<dbReference type="PROSITE" id="PS50928">
    <property type="entry name" value="ABC_TM1"/>
    <property type="match status" value="1"/>
</dbReference>
<evidence type="ECO:0000256" key="4">
    <source>
        <dbReference type="ARBA" id="ARBA00022692"/>
    </source>
</evidence>
<name>A0A0D5XZE6_9PSED</name>
<dbReference type="AlphaFoldDB" id="A0A0D5XZE6"/>
<feature type="transmembrane region" description="Helical" evidence="7">
    <location>
        <begin position="12"/>
        <end position="32"/>
    </location>
</feature>
<evidence type="ECO:0000256" key="7">
    <source>
        <dbReference type="RuleBase" id="RU363032"/>
    </source>
</evidence>
<feature type="domain" description="ABC transmembrane type-1" evidence="8">
    <location>
        <begin position="99"/>
        <end position="312"/>
    </location>
</feature>
<keyword evidence="6 7" id="KW-0472">Membrane</keyword>
<dbReference type="Pfam" id="PF19300">
    <property type="entry name" value="BPD_transp_1_N"/>
    <property type="match status" value="1"/>
</dbReference>
<proteinExistence type="inferred from homology"/>
<feature type="transmembrane region" description="Helical" evidence="7">
    <location>
        <begin position="137"/>
        <end position="163"/>
    </location>
</feature>
<keyword evidence="4 7" id="KW-0812">Transmembrane</keyword>
<dbReference type="InterPro" id="IPR000515">
    <property type="entry name" value="MetI-like"/>
</dbReference>
<keyword evidence="2 7" id="KW-0813">Transport</keyword>
<dbReference type="CDD" id="cd06261">
    <property type="entry name" value="TM_PBP2"/>
    <property type="match status" value="1"/>
</dbReference>
<dbReference type="PATRIC" id="fig|587753.10.peg.3008"/>
<dbReference type="OrthoDB" id="9805855at2"/>
<evidence type="ECO:0000313" key="9">
    <source>
        <dbReference type="EMBL" id="AKA24468.1"/>
    </source>
</evidence>
<organism evidence="9 10">
    <name type="scientific">Pseudomonas chlororaphis</name>
    <dbReference type="NCBI Taxonomy" id="587753"/>
    <lineage>
        <taxon>Bacteria</taxon>
        <taxon>Pseudomonadati</taxon>
        <taxon>Pseudomonadota</taxon>
        <taxon>Gammaproteobacteria</taxon>
        <taxon>Pseudomonadales</taxon>
        <taxon>Pseudomonadaceae</taxon>
        <taxon>Pseudomonas</taxon>
    </lineage>
</organism>
<comment type="similarity">
    <text evidence="7">Belongs to the binding-protein-dependent transport system permease family.</text>
</comment>
<dbReference type="GO" id="GO:0005886">
    <property type="term" value="C:plasma membrane"/>
    <property type="evidence" value="ECO:0007669"/>
    <property type="project" value="UniProtKB-SubCell"/>
</dbReference>
<protein>
    <submittedName>
        <fullName evidence="9">Putative ABC transporter membrane protein</fullName>
    </submittedName>
</protein>
<dbReference type="Pfam" id="PF00528">
    <property type="entry name" value="BPD_transp_1"/>
    <property type="match status" value="1"/>
</dbReference>
<dbReference type="GO" id="GO:0055085">
    <property type="term" value="P:transmembrane transport"/>
    <property type="evidence" value="ECO:0007669"/>
    <property type="project" value="InterPro"/>
</dbReference>
<sequence>MSGLLFLGSRLGRALLMIVGVLVLSFLLIRLAPGDPALLMAGEAGVDDPQYIAGLRHDMGLDQPLARQLLLYLGQVASLDLGYSYRNQTPVWTLLAERLPATLSLMGLAFVLSSLLGVTLGVLAARARQRRHWLDGVISHGALLLYALPPFWLAMLLILLFSVSLDWLPAFGMETVARELHGSAWLADRARHLLLPCLSLSFLFLALYTHLTRAATLEAMNQEYVYTAQAKGLRPRRILLAHVLRNALLPVVTFAGLQLGQLASGALLVEVVYSWPGIGRLMYDSLAQRDYGVLMGGFLLISVLVVGFNLLTDLACRLLDPRIGAGGQGA</sequence>
<dbReference type="InterPro" id="IPR045621">
    <property type="entry name" value="BPD_transp_1_N"/>
</dbReference>
<dbReference type="EMBL" id="CP011110">
    <property type="protein sequence ID" value="AKA24468.1"/>
    <property type="molecule type" value="Genomic_DNA"/>
</dbReference>
<comment type="subcellular location">
    <subcellularLocation>
        <location evidence="1 7">Cell membrane</location>
        <topology evidence="1 7">Multi-pass membrane protein</topology>
    </subcellularLocation>
</comment>
<dbReference type="Proteomes" id="UP000032748">
    <property type="component" value="Chromosome"/>
</dbReference>
<evidence type="ECO:0000259" key="8">
    <source>
        <dbReference type="PROSITE" id="PS50928"/>
    </source>
</evidence>
<reference evidence="9 10" key="1">
    <citation type="journal article" date="2015" name="Mol. Plant Microbe Interact.">
        <title>Comparative Genomic Analysis of Pseudomonas chlororaphis PCL1606 Reveals New Insight into Antifungal Compounds Involved in Biocontrol.</title>
        <authorList>
            <person name="Calderon C.E."/>
            <person name="Ramos C."/>
            <person name="de Vicente A."/>
            <person name="Cazorla F.M."/>
        </authorList>
    </citation>
    <scope>NUCLEOTIDE SEQUENCE [LARGE SCALE GENOMIC DNA]</scope>
    <source>
        <strain evidence="9 10">PCL1606</strain>
    </source>
</reference>
<dbReference type="PANTHER" id="PTHR43163:SF9">
    <property type="entry name" value="ABC TRANSPORTER PERMEASE PROTEIN"/>
    <property type="match status" value="1"/>
</dbReference>
<evidence type="ECO:0000256" key="1">
    <source>
        <dbReference type="ARBA" id="ARBA00004651"/>
    </source>
</evidence>
<keyword evidence="5 7" id="KW-1133">Transmembrane helix</keyword>
<dbReference type="SUPFAM" id="SSF161098">
    <property type="entry name" value="MetI-like"/>
    <property type="match status" value="1"/>
</dbReference>
<evidence type="ECO:0000256" key="3">
    <source>
        <dbReference type="ARBA" id="ARBA00022475"/>
    </source>
</evidence>
<dbReference type="Gene3D" id="1.10.3720.10">
    <property type="entry name" value="MetI-like"/>
    <property type="match status" value="1"/>
</dbReference>
<evidence type="ECO:0000313" key="10">
    <source>
        <dbReference type="Proteomes" id="UP000032748"/>
    </source>
</evidence>
<dbReference type="RefSeq" id="WP_045883085.1">
    <property type="nucleotide sequence ID" value="NZ_CP011110.1"/>
</dbReference>
<feature type="transmembrane region" description="Helical" evidence="7">
    <location>
        <begin position="293"/>
        <end position="312"/>
    </location>
</feature>
<evidence type="ECO:0000256" key="6">
    <source>
        <dbReference type="ARBA" id="ARBA00023136"/>
    </source>
</evidence>
<feature type="transmembrane region" description="Helical" evidence="7">
    <location>
        <begin position="247"/>
        <end position="273"/>
    </location>
</feature>
<feature type="transmembrane region" description="Helical" evidence="7">
    <location>
        <begin position="193"/>
        <end position="211"/>
    </location>
</feature>
<evidence type="ECO:0000256" key="2">
    <source>
        <dbReference type="ARBA" id="ARBA00022448"/>
    </source>
</evidence>
<keyword evidence="3" id="KW-1003">Cell membrane</keyword>
<dbReference type="InterPro" id="IPR035906">
    <property type="entry name" value="MetI-like_sf"/>
</dbReference>
<evidence type="ECO:0000256" key="5">
    <source>
        <dbReference type="ARBA" id="ARBA00022989"/>
    </source>
</evidence>
<dbReference type="KEGG" id="pcz:PCL1606_30170"/>